<dbReference type="FunFam" id="1.10.10.10:FF:000070">
    <property type="entry name" value="26S proteasome non-ATPase regulatory subunit 12"/>
    <property type="match status" value="1"/>
</dbReference>
<dbReference type="Pfam" id="PF01399">
    <property type="entry name" value="PCI"/>
    <property type="match status" value="1"/>
</dbReference>
<dbReference type="InParanoid" id="A0A448YEV3"/>
<evidence type="ECO:0000256" key="1">
    <source>
        <dbReference type="ARBA" id="ARBA00006397"/>
    </source>
</evidence>
<dbReference type="SMART" id="SM00088">
    <property type="entry name" value="PINT"/>
    <property type="match status" value="1"/>
</dbReference>
<keyword evidence="2" id="KW-0647">Proteasome</keyword>
<evidence type="ECO:0000259" key="3">
    <source>
        <dbReference type="PROSITE" id="PS50250"/>
    </source>
</evidence>
<dbReference type="AlphaFoldDB" id="A0A448YEV3"/>
<dbReference type="InterPro" id="IPR040896">
    <property type="entry name" value="RPN5_C"/>
</dbReference>
<name>A0A448YEV3_BRENA</name>
<dbReference type="InterPro" id="IPR040134">
    <property type="entry name" value="PSMD12/CSN4"/>
</dbReference>
<dbReference type="Gene3D" id="1.10.10.10">
    <property type="entry name" value="Winged helix-like DNA-binding domain superfamily/Winged helix DNA-binding domain"/>
    <property type="match status" value="1"/>
</dbReference>
<dbReference type="FunCoup" id="A0A448YEV3">
    <property type="interactions" value="1223"/>
</dbReference>
<evidence type="ECO:0000313" key="5">
    <source>
        <dbReference type="Proteomes" id="UP000290900"/>
    </source>
</evidence>
<keyword evidence="5" id="KW-1185">Reference proteome</keyword>
<comment type="similarity">
    <text evidence="1">Belongs to the proteasome subunit p55 family.</text>
</comment>
<dbReference type="GO" id="GO:0008541">
    <property type="term" value="C:proteasome regulatory particle, lid subcomplex"/>
    <property type="evidence" value="ECO:0007669"/>
    <property type="project" value="TreeGrafter"/>
</dbReference>
<dbReference type="InterPro" id="IPR036388">
    <property type="entry name" value="WH-like_DNA-bd_sf"/>
</dbReference>
<protein>
    <submittedName>
        <fullName evidence="4">DEKNAAC100033</fullName>
    </submittedName>
</protein>
<proteinExistence type="inferred from homology"/>
<evidence type="ECO:0000313" key="4">
    <source>
        <dbReference type="EMBL" id="VEU19441.1"/>
    </source>
</evidence>
<gene>
    <name evidence="4" type="ORF">BRENAR_LOCUS178</name>
</gene>
<dbReference type="PANTHER" id="PTHR10855:SF1">
    <property type="entry name" value="26S PROTEASOME NON-ATPASE REGULATORY SUBUNIT 12"/>
    <property type="match status" value="1"/>
</dbReference>
<organism evidence="4 5">
    <name type="scientific">Brettanomyces naardenensis</name>
    <name type="common">Yeast</name>
    <dbReference type="NCBI Taxonomy" id="13370"/>
    <lineage>
        <taxon>Eukaryota</taxon>
        <taxon>Fungi</taxon>
        <taxon>Dikarya</taxon>
        <taxon>Ascomycota</taxon>
        <taxon>Saccharomycotina</taxon>
        <taxon>Pichiomycetes</taxon>
        <taxon>Pichiales</taxon>
        <taxon>Pichiaceae</taxon>
        <taxon>Brettanomyces</taxon>
    </lineage>
</organism>
<dbReference type="Proteomes" id="UP000290900">
    <property type="component" value="Unassembled WGS sequence"/>
</dbReference>
<dbReference type="InterPro" id="IPR036390">
    <property type="entry name" value="WH_DNA-bd_sf"/>
</dbReference>
<feature type="domain" description="PCI" evidence="3">
    <location>
        <begin position="230"/>
        <end position="405"/>
    </location>
</feature>
<dbReference type="STRING" id="13370.A0A448YEV3"/>
<dbReference type="GO" id="GO:0005737">
    <property type="term" value="C:cytoplasm"/>
    <property type="evidence" value="ECO:0007669"/>
    <property type="project" value="TreeGrafter"/>
</dbReference>
<dbReference type="GO" id="GO:0005634">
    <property type="term" value="C:nucleus"/>
    <property type="evidence" value="ECO:0007669"/>
    <property type="project" value="UniProtKB-ARBA"/>
</dbReference>
<dbReference type="SUPFAM" id="SSF46785">
    <property type="entry name" value="Winged helix' DNA-binding domain"/>
    <property type="match status" value="1"/>
</dbReference>
<accession>A0A448YEV3</accession>
<dbReference type="InterPro" id="IPR000717">
    <property type="entry name" value="PCI_dom"/>
</dbReference>
<dbReference type="Pfam" id="PF18098">
    <property type="entry name" value="RPN5_C"/>
    <property type="match status" value="1"/>
</dbReference>
<dbReference type="OrthoDB" id="268763at2759"/>
<dbReference type="PANTHER" id="PTHR10855">
    <property type="entry name" value="26S PROTEASOME NON-ATPASE REGULATORY SUBUNIT 12/COP9 SIGNALOSOME COMPLEX SUBUNIT 4"/>
    <property type="match status" value="1"/>
</dbReference>
<sequence length="442" mass="51302">MSMDAPLKAEKDFSETLDEQFPQIDSLSRDDYRTAVDKLLLLEKQTRQASDLASSKRIMVRLVDLLAEKKDWDLLNEQIVLLSKKHGQLKDSVRVMIQQVIEHLDEIEDLDTKIEAIETIRTVTENKIFVELERARVTKALSDILLNQKHDLDKACEVLCELQVETYSSMELEEKIQFIEEQMTLSNLKGDYQFSEILSRKILVRTLESYADLKLRYYELMIGIATHADDYINVVKYNLSIYQIPKIQGDKEVSLEYLRQAVYFAILAPYSPLQNDLIFRIKTDKNLNKLPLCKSLIRALTTQEIIDWKQFEKQFSSELFKDSVYDQSTDAGKKHYGDLKKRTIEFNLRVISNYYSGMLLSRLCELLQLDQSSLEDTIIELVNSGVIYARINRPAKVVSFIKPKSENELLNEWSTNIDILLEDIKTIEHLIGKEEMLHGGRA</sequence>
<dbReference type="PROSITE" id="PS50250">
    <property type="entry name" value="PCI"/>
    <property type="match status" value="1"/>
</dbReference>
<dbReference type="EMBL" id="CAACVR010000001">
    <property type="protein sequence ID" value="VEU19441.1"/>
    <property type="molecule type" value="Genomic_DNA"/>
</dbReference>
<dbReference type="InterPro" id="IPR054559">
    <property type="entry name" value="PSMD12-CSN4-like_N"/>
</dbReference>
<reference evidence="4 5" key="1">
    <citation type="submission" date="2018-12" db="EMBL/GenBank/DDBJ databases">
        <authorList>
            <person name="Tiukova I."/>
            <person name="Dainat J."/>
        </authorList>
    </citation>
    <scope>NUCLEOTIDE SEQUENCE [LARGE SCALE GENOMIC DNA]</scope>
</reference>
<evidence type="ECO:0000256" key="2">
    <source>
        <dbReference type="ARBA" id="ARBA00022942"/>
    </source>
</evidence>
<dbReference type="Pfam" id="PF22241">
    <property type="entry name" value="PSMD12-CSN4_N"/>
    <property type="match status" value="1"/>
</dbReference>